<name>A0A974SKA4_9HYPH</name>
<reference evidence="1 2" key="1">
    <citation type="submission" date="2020-10" db="EMBL/GenBank/DDBJ databases">
        <title>Degradation of 1,4-Dioxane by Xanthobacter sp. YN2, via a Novel Group-2 Soluble Di-Iron Monooxygenase.</title>
        <authorList>
            <person name="Ma F."/>
            <person name="Wang Y."/>
            <person name="Yang J."/>
            <person name="Guo H."/>
            <person name="Su D."/>
            <person name="Yu L."/>
        </authorList>
    </citation>
    <scope>NUCLEOTIDE SEQUENCE [LARGE SCALE GENOMIC DNA]</scope>
    <source>
        <strain evidence="1 2">YN2</strain>
    </source>
</reference>
<dbReference type="PANTHER" id="PTHR34861">
    <property type="match status" value="1"/>
</dbReference>
<proteinExistence type="predicted"/>
<dbReference type="EMBL" id="CP063362">
    <property type="protein sequence ID" value="QRG08620.1"/>
    <property type="molecule type" value="Genomic_DNA"/>
</dbReference>
<dbReference type="InterPro" id="IPR037175">
    <property type="entry name" value="KFase_sf"/>
</dbReference>
<evidence type="ECO:0000313" key="2">
    <source>
        <dbReference type="Proteomes" id="UP000596427"/>
    </source>
</evidence>
<dbReference type="Pfam" id="PF04199">
    <property type="entry name" value="Cyclase"/>
    <property type="match status" value="1"/>
</dbReference>
<dbReference type="InterPro" id="IPR007325">
    <property type="entry name" value="KFase/CYL"/>
</dbReference>
<dbReference type="GO" id="GO:0019441">
    <property type="term" value="P:L-tryptophan catabolic process to kynurenine"/>
    <property type="evidence" value="ECO:0007669"/>
    <property type="project" value="InterPro"/>
</dbReference>
<dbReference type="AlphaFoldDB" id="A0A974SKA4"/>
<dbReference type="RefSeq" id="WP_203195530.1">
    <property type="nucleotide sequence ID" value="NZ_CP063362.1"/>
</dbReference>
<dbReference type="PANTHER" id="PTHR34861:SF10">
    <property type="entry name" value="CYCLASE"/>
    <property type="match status" value="1"/>
</dbReference>
<gene>
    <name evidence="1" type="ORF">EZH22_10220</name>
</gene>
<organism evidence="1 2">
    <name type="scientific">Xanthobacter dioxanivorans</name>
    <dbReference type="NCBI Taxonomy" id="2528964"/>
    <lineage>
        <taxon>Bacteria</taxon>
        <taxon>Pseudomonadati</taxon>
        <taxon>Pseudomonadota</taxon>
        <taxon>Alphaproteobacteria</taxon>
        <taxon>Hyphomicrobiales</taxon>
        <taxon>Xanthobacteraceae</taxon>
        <taxon>Xanthobacter</taxon>
    </lineage>
</organism>
<protein>
    <submittedName>
        <fullName evidence="1">Cyclase family protein</fullName>
    </submittedName>
</protein>
<dbReference type="Gene3D" id="3.50.30.50">
    <property type="entry name" value="Putative cyclase"/>
    <property type="match status" value="1"/>
</dbReference>
<evidence type="ECO:0000313" key="1">
    <source>
        <dbReference type="EMBL" id="QRG08620.1"/>
    </source>
</evidence>
<dbReference type="KEGG" id="xdi:EZH22_10220"/>
<dbReference type="Proteomes" id="UP000596427">
    <property type="component" value="Chromosome"/>
</dbReference>
<dbReference type="GO" id="GO:0004061">
    <property type="term" value="F:arylformamidase activity"/>
    <property type="evidence" value="ECO:0007669"/>
    <property type="project" value="InterPro"/>
</dbReference>
<accession>A0A974SKA4</accession>
<dbReference type="SUPFAM" id="SSF102198">
    <property type="entry name" value="Putative cyclase"/>
    <property type="match status" value="1"/>
</dbReference>
<sequence length="274" mass="28998">MRYIDEAAVARGIATVKQFKPLSVGMRIVDGGGPIAPMRTPTQHFMRRDGGDYAVGVRREVEGFGFSDDVIMLSTHGTTHVDALCHVFCGGHMFGGIPASEVSSFGARQLGAETIPPIVTRVIVVDAVPDGRSWLSPGEAIPAQRLDELITAAGLECLPGDALFVRTGSLKAYYSGESHERSSPGLGADCIDWIKERKIAIVGADNMAVEVIPSGVPGWATPLHVRLMQGEGVLFVELLDLEAVAGRTFAALLTINPLKIVGGTASPVSPMLLL</sequence>
<keyword evidence="2" id="KW-1185">Reference proteome</keyword>